<organism evidence="2 3">
    <name type="scientific">Sporomusa silvacetica DSM 10669</name>
    <dbReference type="NCBI Taxonomy" id="1123289"/>
    <lineage>
        <taxon>Bacteria</taxon>
        <taxon>Bacillati</taxon>
        <taxon>Bacillota</taxon>
        <taxon>Negativicutes</taxon>
        <taxon>Selenomonadales</taxon>
        <taxon>Sporomusaceae</taxon>
        <taxon>Sporomusa</taxon>
    </lineage>
</organism>
<dbReference type="Pfam" id="PF12611">
    <property type="entry name" value="Flagellar_put"/>
    <property type="match status" value="1"/>
</dbReference>
<reference evidence="2" key="1">
    <citation type="submission" date="2024-05" db="EMBL/GenBank/DDBJ databases">
        <title>Isolation and characterization of Sporomusa carbonis sp. nov., a carboxydotrophic hydrogenogen in the genus of Sporomusa isolated from a charcoal burning pile.</title>
        <authorList>
            <person name="Boeer T."/>
            <person name="Rosenbaum F."/>
            <person name="Eysell L."/>
            <person name="Mueller V."/>
            <person name="Daniel R."/>
            <person name="Poehlein A."/>
        </authorList>
    </citation>
    <scope>NUCLEOTIDE SEQUENCE [LARGE SCALE GENOMIC DNA]</scope>
    <source>
        <strain evidence="2">DSM 10669</strain>
    </source>
</reference>
<accession>A0ABZ3IKD8</accession>
<dbReference type="InterPro" id="IPR013367">
    <property type="entry name" value="Flagellar_put"/>
</dbReference>
<dbReference type="EMBL" id="CP155573">
    <property type="protein sequence ID" value="XFO66159.1"/>
    <property type="molecule type" value="Genomic_DNA"/>
</dbReference>
<evidence type="ECO:0008006" key="4">
    <source>
        <dbReference type="Google" id="ProtNLM"/>
    </source>
</evidence>
<dbReference type="Proteomes" id="UP000216752">
    <property type="component" value="Chromosome"/>
</dbReference>
<keyword evidence="3" id="KW-1185">Reference proteome</keyword>
<dbReference type="RefSeq" id="WP_094607603.1">
    <property type="nucleotide sequence ID" value="NZ_CP155573.1"/>
</dbReference>
<sequence length="134" mass="14541">MPDNHIYNSYQPLPTLSSSGQASTTTKANSVTNKTTNGSNFNQLLQQEITGVKFSQHALQRLDSRKIQLDSTQLSKLSQAVEKAAQKGAKESLILMNDNLAFVVSVKNKTVITAMDGANIKDNVFTNIDSAVIV</sequence>
<evidence type="ECO:0000313" key="3">
    <source>
        <dbReference type="Proteomes" id="UP000216752"/>
    </source>
</evidence>
<proteinExistence type="predicted"/>
<gene>
    <name evidence="2" type="ORF">SPSIL_023090</name>
</gene>
<feature type="region of interest" description="Disordered" evidence="1">
    <location>
        <begin position="1"/>
        <end position="37"/>
    </location>
</feature>
<evidence type="ECO:0000313" key="2">
    <source>
        <dbReference type="EMBL" id="XFO66159.1"/>
    </source>
</evidence>
<evidence type="ECO:0000256" key="1">
    <source>
        <dbReference type="SAM" id="MobiDB-lite"/>
    </source>
</evidence>
<name>A0ABZ3IKD8_9FIRM</name>
<dbReference type="NCBIfam" id="TIGR02530">
    <property type="entry name" value="flg_new"/>
    <property type="match status" value="1"/>
</dbReference>
<protein>
    <recommendedName>
        <fullName evidence="4">Flagellar operon protein</fullName>
    </recommendedName>
</protein>